<dbReference type="Proteomes" id="UP000241818">
    <property type="component" value="Unassembled WGS sequence"/>
</dbReference>
<evidence type="ECO:0000313" key="1">
    <source>
        <dbReference type="EMBL" id="PSS20096.1"/>
    </source>
</evidence>
<name>A0A2T3B374_AMORE</name>
<keyword evidence="2" id="KW-1185">Reference proteome</keyword>
<accession>A0A2T3B374</accession>
<dbReference type="RefSeq" id="XP_024721366.1">
    <property type="nucleotide sequence ID" value="XM_024864797.1"/>
</dbReference>
<protein>
    <submittedName>
        <fullName evidence="1">Uncharacterized protein</fullName>
    </submittedName>
</protein>
<evidence type="ECO:0000313" key="2">
    <source>
        <dbReference type="Proteomes" id="UP000241818"/>
    </source>
</evidence>
<dbReference type="GeneID" id="36572878"/>
<sequence>MLESISDMLRTGSSPRQFIVVVPRTARFDANGGGGITGAHKVAGKSISRGYWMKRKLTTPGSVICEEVLS</sequence>
<organism evidence="1 2">
    <name type="scientific">Amorphotheca resinae ATCC 22711</name>
    <dbReference type="NCBI Taxonomy" id="857342"/>
    <lineage>
        <taxon>Eukaryota</taxon>
        <taxon>Fungi</taxon>
        <taxon>Dikarya</taxon>
        <taxon>Ascomycota</taxon>
        <taxon>Pezizomycotina</taxon>
        <taxon>Leotiomycetes</taxon>
        <taxon>Helotiales</taxon>
        <taxon>Amorphothecaceae</taxon>
        <taxon>Amorphotheca</taxon>
    </lineage>
</organism>
<dbReference type="EMBL" id="KZ679010">
    <property type="protein sequence ID" value="PSS20096.1"/>
    <property type="molecule type" value="Genomic_DNA"/>
</dbReference>
<reference evidence="1 2" key="1">
    <citation type="journal article" date="2018" name="New Phytol.">
        <title>Comparative genomics and transcriptomics depict ericoid mycorrhizal fungi as versatile saprotrophs and plant mutualists.</title>
        <authorList>
            <person name="Martino E."/>
            <person name="Morin E."/>
            <person name="Grelet G.A."/>
            <person name="Kuo A."/>
            <person name="Kohler A."/>
            <person name="Daghino S."/>
            <person name="Barry K.W."/>
            <person name="Cichocki N."/>
            <person name="Clum A."/>
            <person name="Dockter R.B."/>
            <person name="Hainaut M."/>
            <person name="Kuo R.C."/>
            <person name="LaButti K."/>
            <person name="Lindahl B.D."/>
            <person name="Lindquist E.A."/>
            <person name="Lipzen A."/>
            <person name="Khouja H.R."/>
            <person name="Magnuson J."/>
            <person name="Murat C."/>
            <person name="Ohm R.A."/>
            <person name="Singer S.W."/>
            <person name="Spatafora J.W."/>
            <person name="Wang M."/>
            <person name="Veneault-Fourrey C."/>
            <person name="Henrissat B."/>
            <person name="Grigoriev I.V."/>
            <person name="Martin F.M."/>
            <person name="Perotto S."/>
        </authorList>
    </citation>
    <scope>NUCLEOTIDE SEQUENCE [LARGE SCALE GENOMIC DNA]</scope>
    <source>
        <strain evidence="1 2">ATCC 22711</strain>
    </source>
</reference>
<proteinExistence type="predicted"/>
<dbReference type="AlphaFoldDB" id="A0A2T3B374"/>
<dbReference type="InParanoid" id="A0A2T3B374"/>
<gene>
    <name evidence="1" type="ORF">M430DRAFT_229386</name>
</gene>